<protein>
    <submittedName>
        <fullName evidence="6">Iron ABC transporter ATPase</fullName>
    </submittedName>
</protein>
<comment type="caution">
    <text evidence="6">The sequence shown here is derived from an EMBL/GenBank/DDBJ whole genome shotgun (WGS) entry which is preliminary data.</text>
</comment>
<organism evidence="6 7">
    <name type="scientific">Geobacillus thermopakistaniensis (strain MAS1)</name>
    <dbReference type="NCBI Taxonomy" id="1408282"/>
    <lineage>
        <taxon>Bacteria</taxon>
        <taxon>Bacillati</taxon>
        <taxon>Bacillota</taxon>
        <taxon>Bacilli</taxon>
        <taxon>Bacillales</taxon>
        <taxon>Anoxybacillaceae</taxon>
        <taxon>Geobacillus</taxon>
    </lineage>
</organism>
<keyword evidence="3" id="KW-0067">ATP-binding</keyword>
<keyword evidence="4" id="KW-1278">Translocase</keyword>
<dbReference type="Pfam" id="PF00005">
    <property type="entry name" value="ABC_tran"/>
    <property type="match status" value="1"/>
</dbReference>
<dbReference type="PANTHER" id="PTHR42794">
    <property type="entry name" value="HEMIN IMPORT ATP-BINDING PROTEIN HMUV"/>
    <property type="match status" value="1"/>
</dbReference>
<evidence type="ECO:0000256" key="3">
    <source>
        <dbReference type="ARBA" id="ARBA00022840"/>
    </source>
</evidence>
<dbReference type="InterPro" id="IPR027417">
    <property type="entry name" value="P-loop_NTPase"/>
</dbReference>
<evidence type="ECO:0000313" key="6">
    <source>
        <dbReference type="EMBL" id="ESU72511.1"/>
    </source>
</evidence>
<evidence type="ECO:0000256" key="4">
    <source>
        <dbReference type="ARBA" id="ARBA00022967"/>
    </source>
</evidence>
<evidence type="ECO:0000256" key="2">
    <source>
        <dbReference type="ARBA" id="ARBA00022741"/>
    </source>
</evidence>
<evidence type="ECO:0000313" key="7">
    <source>
        <dbReference type="Proteomes" id="UP000018339"/>
    </source>
</evidence>
<keyword evidence="2" id="KW-0547">Nucleotide-binding</keyword>
<accession>A0A7U9JBK6</accession>
<dbReference type="InterPro" id="IPR003439">
    <property type="entry name" value="ABC_transporter-like_ATP-bd"/>
</dbReference>
<keyword evidence="1" id="KW-0813">Transport</keyword>
<dbReference type="GO" id="GO:0005524">
    <property type="term" value="F:ATP binding"/>
    <property type="evidence" value="ECO:0007669"/>
    <property type="project" value="UniProtKB-KW"/>
</dbReference>
<dbReference type="FunFam" id="3.40.50.300:FF:000134">
    <property type="entry name" value="Iron-enterobactin ABC transporter ATP-binding protein"/>
    <property type="match status" value="1"/>
</dbReference>
<sequence>MMMLEVRAVSHRYGPKQVLDRVTFSVEKGELFGIVGPNGSGKTTLLKLICKELPLASGEIKIHGQPLLALSAKQWARFAAVLPQTAEAAPGYTVRETVALGRYAHQRGLFPTWTKEDEAAVQEALRAVGLADKIDEPLERLSGGERQRAYLARALAQKPQLLLLDEPTNHMDVSGQVRLLDRLAEAARSRDLTVVAVFHDMNVASLYCDRVLVLKEGKTAALGTPTDVMTPALLEEVFAAPIVRLAHPAAAKPMFSFVPKGKQEESSAGGLRLSFLDDAAVLASCQPLRVLSSALIGAGFQWATHFVNRQVGLDYDCGDAEGDMRRYLEQHGFSPERTIGMMTAVDVHDAVWLQKEGEAFSVAIMTTAGVGNAVDAARAWQHKPLAARPGTINMVIFGALLEEIGWLQKEGEAFSVAIMTTAGVGNAVDAARAWQHKPLAARPGTINMVIVIDGVLTEAAFVQAMMTATEAKVKALADCSVCDLETGTLATGTSTDSLAVAATQTGRTFAYAGTATELGRAIGRLVYEATIEALDRYKRRRGRR</sequence>
<dbReference type="InterPro" id="IPR002808">
    <property type="entry name" value="AdoCbi_amidolase"/>
</dbReference>
<feature type="domain" description="ABC transporter" evidence="5">
    <location>
        <begin position="4"/>
        <end position="241"/>
    </location>
</feature>
<dbReference type="CDD" id="cd03214">
    <property type="entry name" value="ABC_Iron-Siderophores_B12_Hemin"/>
    <property type="match status" value="1"/>
</dbReference>
<evidence type="ECO:0000259" key="5">
    <source>
        <dbReference type="PROSITE" id="PS50893"/>
    </source>
</evidence>
<dbReference type="GO" id="GO:0016887">
    <property type="term" value="F:ATP hydrolysis activity"/>
    <property type="evidence" value="ECO:0007669"/>
    <property type="project" value="InterPro"/>
</dbReference>
<keyword evidence="7" id="KW-1185">Reference proteome</keyword>
<dbReference type="PROSITE" id="PS50893">
    <property type="entry name" value="ABC_TRANSPORTER_2"/>
    <property type="match status" value="1"/>
</dbReference>
<reference evidence="6 7" key="1">
    <citation type="journal article" date="2014" name="Genome Announc.">
        <title>Draft Genome Sequence of Geobacillus thermopakistaniensis Strain MAS1.</title>
        <authorList>
            <person name="Siddiqui M.A."/>
            <person name="Rashid N."/>
            <person name="Ayyampalayam S."/>
            <person name="Whitman W.B."/>
        </authorList>
    </citation>
    <scope>NUCLEOTIDE SEQUENCE [LARGE SCALE GENOMIC DNA]</scope>
    <source>
        <strain evidence="6 7">MAS1</strain>
    </source>
</reference>
<dbReference type="AlphaFoldDB" id="A0A7U9JBK6"/>
<dbReference type="SMART" id="SM00382">
    <property type="entry name" value="AAA"/>
    <property type="match status" value="1"/>
</dbReference>
<evidence type="ECO:0000256" key="1">
    <source>
        <dbReference type="ARBA" id="ARBA00022448"/>
    </source>
</evidence>
<dbReference type="Pfam" id="PF01955">
    <property type="entry name" value="CbiZ"/>
    <property type="match status" value="2"/>
</dbReference>
<dbReference type="PANTHER" id="PTHR42794:SF1">
    <property type="entry name" value="HEMIN IMPORT ATP-BINDING PROTEIN HMUV"/>
    <property type="match status" value="1"/>
</dbReference>
<dbReference type="Gene3D" id="3.40.50.300">
    <property type="entry name" value="P-loop containing nucleotide triphosphate hydrolases"/>
    <property type="match status" value="1"/>
</dbReference>
<proteinExistence type="predicted"/>
<dbReference type="EMBL" id="AYSF01000042">
    <property type="protein sequence ID" value="ESU72511.1"/>
    <property type="molecule type" value="Genomic_DNA"/>
</dbReference>
<dbReference type="Proteomes" id="UP000018339">
    <property type="component" value="Unassembled WGS sequence"/>
</dbReference>
<name>A0A7U9JBK6_GEOTM</name>
<dbReference type="InterPro" id="IPR003593">
    <property type="entry name" value="AAA+_ATPase"/>
</dbReference>
<dbReference type="SUPFAM" id="SSF52540">
    <property type="entry name" value="P-loop containing nucleoside triphosphate hydrolases"/>
    <property type="match status" value="1"/>
</dbReference>
<gene>
    <name evidence="6" type="ORF">T260_07770</name>
</gene>